<accession>A0A1D7VTT5</accession>
<evidence type="ECO:0000313" key="3">
    <source>
        <dbReference type="Proteomes" id="UP000094094"/>
    </source>
</evidence>
<evidence type="ECO:0000256" key="1">
    <source>
        <dbReference type="SAM" id="MobiDB-lite"/>
    </source>
</evidence>
<feature type="region of interest" description="Disordered" evidence="1">
    <location>
        <begin position="201"/>
        <end position="229"/>
    </location>
</feature>
<organism evidence="2 3">
    <name type="scientific">Streptomyces lydicus</name>
    <dbReference type="NCBI Taxonomy" id="47763"/>
    <lineage>
        <taxon>Bacteria</taxon>
        <taxon>Bacillati</taxon>
        <taxon>Actinomycetota</taxon>
        <taxon>Actinomycetes</taxon>
        <taxon>Kitasatosporales</taxon>
        <taxon>Streptomycetaceae</taxon>
        <taxon>Streptomyces</taxon>
    </lineage>
</organism>
<evidence type="ECO:0000313" key="2">
    <source>
        <dbReference type="EMBL" id="AOP50169.1"/>
    </source>
</evidence>
<dbReference type="KEGG" id="slc:SL103_31415"/>
<dbReference type="OrthoDB" id="4185032at2"/>
<sequence>MERTSDPVPAYWYGLPHGYLPLDLDPPVEKLTALVNHLLGLPEETRNQAERVLRLYAGVVTTLNAHDVQGCAIGLHPDDEGGFAQSVLTFSTVPASGVNAALALADLAVTAAADPEKDVQPLELPCGTGFLAVETRSTVAPGRPPEEDGSLPEEPVWQGTIAVTGPGISDIVVVQLVTPALELADDYRDVLLGVGHTVSFTDPSPAEKTDGAGSTGPGAAADTAKNPFG</sequence>
<keyword evidence="3" id="KW-1185">Reference proteome</keyword>
<gene>
    <name evidence="2" type="ORF">SL103_31415</name>
</gene>
<dbReference type="RefSeq" id="WP_069572344.1">
    <property type="nucleotide sequence ID" value="NZ_CP017157.1"/>
</dbReference>
<dbReference type="EMBL" id="CP017157">
    <property type="protein sequence ID" value="AOP50169.1"/>
    <property type="molecule type" value="Genomic_DNA"/>
</dbReference>
<protein>
    <submittedName>
        <fullName evidence="2">Uncharacterized protein</fullName>
    </submittedName>
</protein>
<reference evidence="2 3" key="1">
    <citation type="submission" date="2016-09" db="EMBL/GenBank/DDBJ databases">
        <title>Complete genome sequencing of Streptomyces lydicus 103 and metabolic pathways analysis of antibiotic biosynthesis.</title>
        <authorList>
            <person name="Jia N."/>
            <person name="Ding M.-Z."/>
            <person name="Gao F."/>
            <person name="Yuan Y.-J."/>
        </authorList>
    </citation>
    <scope>NUCLEOTIDE SEQUENCE [LARGE SCALE GENOMIC DNA]</scope>
    <source>
        <strain evidence="2 3">103</strain>
    </source>
</reference>
<dbReference type="Proteomes" id="UP000094094">
    <property type="component" value="Chromosome"/>
</dbReference>
<dbReference type="AlphaFoldDB" id="A0A1D7VTT5"/>
<proteinExistence type="predicted"/>
<name>A0A1D7VTT5_9ACTN</name>